<accession>A0A455SF63</accession>
<feature type="compositionally biased region" description="Low complexity" evidence="1">
    <location>
        <begin position="1"/>
        <end position="20"/>
    </location>
</feature>
<proteinExistence type="predicted"/>
<sequence length="626" mass="72082">MNTYEQETQLTEEAAASQTANDTPSGAENNPQTTAPDSEKQKYRTEIESQEGHIFTTVGDNHHVTINNYYQIIRQVERAINEPTEIRNDSTDDFFVENLADARQNAPLFDTPVMAGSPELPENEQKISQWYYSLSEYERCYVQVTAFLHGATTHEITKRTDQFYTALSVSIEEQDTAEQKQALPFRSPAHNIPASELRQRTHTITRRIKGSECLFWQDVDAYGMSLFRLRTLKFLANELISKGSLGEYVLRLLQQLAEENTPNDWRAAQTLGVLFWLQDISRLQTLAQTWGKQKTLRSRKRAASLLYGAFIMEQAYPIITPTAEKTEPDVFPVINAWVKQIHNNTLSQVNTNLGCALIQTYGLIGREDPHLALKHLNDLLQFPLCEDTKEIRTIFRMGTTTYVSLTWSRHLRAVLASLATWAEKLVHHHAVPQAIQKRRLYRQQRQLQLRMIFEAFFLIVQAVQPENQIPIPDAYLQPLPRLTITVPDPAQRDVLLTAIMTDDPLRAHLLTLLSAAILVFNRKPVFEIIDSWLQAVALLQREDETVPFYQAFHRFLVDLYQQVALWSQDLLKQGYRPLPIDEIFTQRLQQLANKRKDQAFDTFIQNVLHSFHRSQLHSGGSTNDRQ</sequence>
<dbReference type="EMBL" id="AP019376">
    <property type="protein sequence ID" value="BBH86386.1"/>
    <property type="molecule type" value="Genomic_DNA"/>
</dbReference>
<name>A0A455SF63_9CHLR</name>
<evidence type="ECO:0000256" key="1">
    <source>
        <dbReference type="SAM" id="MobiDB-lite"/>
    </source>
</evidence>
<organism evidence="2">
    <name type="scientific">Thermosporothrix sp. COM3</name>
    <dbReference type="NCBI Taxonomy" id="2490863"/>
    <lineage>
        <taxon>Bacteria</taxon>
        <taxon>Bacillati</taxon>
        <taxon>Chloroflexota</taxon>
        <taxon>Ktedonobacteria</taxon>
        <taxon>Ktedonobacterales</taxon>
        <taxon>Thermosporotrichaceae</taxon>
        <taxon>Thermosporothrix</taxon>
    </lineage>
</organism>
<feature type="region of interest" description="Disordered" evidence="1">
    <location>
        <begin position="1"/>
        <end position="46"/>
    </location>
</feature>
<evidence type="ECO:0000313" key="2">
    <source>
        <dbReference type="EMBL" id="BBH86386.1"/>
    </source>
</evidence>
<dbReference type="AlphaFoldDB" id="A0A455SF63"/>
<reference evidence="2" key="1">
    <citation type="submission" date="2018-12" db="EMBL/GenBank/DDBJ databases">
        <title>Novel natural products biosynthetic potential of the class Ktedonobacteria.</title>
        <authorList>
            <person name="Zheng Y."/>
            <person name="Saitou A."/>
            <person name="Wang C.M."/>
            <person name="Toyoda A."/>
            <person name="Minakuchi Y."/>
            <person name="Sekiguchi Y."/>
            <person name="Ueda K."/>
            <person name="Takano H."/>
            <person name="Sakai Y."/>
            <person name="Yokota A."/>
            <person name="Yabe S."/>
        </authorList>
    </citation>
    <scope>NUCLEOTIDE SEQUENCE</scope>
    <source>
        <strain evidence="2">COM3</strain>
    </source>
</reference>
<feature type="compositionally biased region" description="Basic and acidic residues" evidence="1">
    <location>
        <begin position="37"/>
        <end position="46"/>
    </location>
</feature>
<gene>
    <name evidence="2" type="ORF">KTC_11370</name>
</gene>
<protein>
    <submittedName>
        <fullName evidence="2">Uncharacterized protein</fullName>
    </submittedName>
</protein>
<feature type="compositionally biased region" description="Polar residues" evidence="1">
    <location>
        <begin position="21"/>
        <end position="36"/>
    </location>
</feature>